<comment type="pathway">
    <text evidence="9">Phospholipid metabolism; phosphatidylethanolamine biosynthesis; phosphatidylethanolamine from ethanolamine: step 2/3.</text>
</comment>
<dbReference type="AlphaFoldDB" id="A0A0D6M6G7"/>
<dbReference type="GO" id="GO:0006646">
    <property type="term" value="P:phosphatidylethanolamine biosynthetic process"/>
    <property type="evidence" value="ECO:0007669"/>
    <property type="project" value="UniProtKB-UniPathway"/>
</dbReference>
<dbReference type="GO" id="GO:0005737">
    <property type="term" value="C:cytoplasm"/>
    <property type="evidence" value="ECO:0007669"/>
    <property type="project" value="TreeGrafter"/>
</dbReference>
<evidence type="ECO:0000256" key="4">
    <source>
        <dbReference type="ARBA" id="ARBA00022679"/>
    </source>
</evidence>
<keyword evidence="6" id="KW-0443">Lipid metabolism</keyword>
<evidence type="ECO:0000259" key="12">
    <source>
        <dbReference type="Pfam" id="PF01467"/>
    </source>
</evidence>
<evidence type="ECO:0000256" key="8">
    <source>
        <dbReference type="ARBA" id="ARBA00023264"/>
    </source>
</evidence>
<comment type="pathway">
    <text evidence="1">Lipid metabolism.</text>
</comment>
<keyword evidence="14" id="KW-1185">Reference proteome</keyword>
<dbReference type="SUPFAM" id="SSF52374">
    <property type="entry name" value="Nucleotidylyl transferase"/>
    <property type="match status" value="1"/>
</dbReference>
<evidence type="ECO:0000256" key="6">
    <source>
        <dbReference type="ARBA" id="ARBA00023098"/>
    </source>
</evidence>
<dbReference type="EC" id="2.7.7.14" evidence="10"/>
<gene>
    <name evidence="13" type="ORF">ANCCEY_01259</name>
</gene>
<keyword evidence="7" id="KW-0594">Phospholipid biosynthesis</keyword>
<evidence type="ECO:0000313" key="13">
    <source>
        <dbReference type="EMBL" id="EPB79715.1"/>
    </source>
</evidence>
<dbReference type="InterPro" id="IPR004821">
    <property type="entry name" value="Cyt_trans-like"/>
</dbReference>
<evidence type="ECO:0000256" key="5">
    <source>
        <dbReference type="ARBA" id="ARBA00022695"/>
    </source>
</evidence>
<proteinExistence type="inferred from homology"/>
<protein>
    <recommendedName>
        <fullName evidence="10">ethanolamine-phosphate cytidylyltransferase</fullName>
        <ecNumber evidence="10">2.7.7.14</ecNumber>
    </recommendedName>
    <alternativeName>
        <fullName evidence="11">CTP:phosphoethanolamine cytidylyltransferase</fullName>
    </alternativeName>
</protein>
<evidence type="ECO:0000256" key="2">
    <source>
        <dbReference type="ARBA" id="ARBA00010101"/>
    </source>
</evidence>
<dbReference type="InterPro" id="IPR044608">
    <property type="entry name" value="Ect1/PCYT2"/>
</dbReference>
<sequence length="306" mass="34887">MTDQKCENVWVDGSFDIVHFGDVYTLREARKYGKSLTVGIHSDKEILRHTGNYPVFNEEERYRLVSGLKFVDRVVENAPYHTTVASLDKYNCDFCVVEESASHDKRSEEVRRAGRSVVAKQPFEVSSKDIIERTLRMHSAMRNGERLDLPWQEGIFLATSETFKLFGSSSKPKEGDKGEGYHPIMSLHERALCAFAYKPVDEILLGAPKFVDDELLERFKIDIVARGVATSSFDQERFVVPKKRGILRIIDSGSSVTTETILERIIETRSPPDSMKNEGTSRLCNDVFYNEMDVTYKSQHPVEQMG</sequence>
<keyword evidence="8" id="KW-1208">Phospholipid metabolism</keyword>
<reference evidence="13 14" key="1">
    <citation type="submission" date="2013-05" db="EMBL/GenBank/DDBJ databases">
        <title>Draft genome of the parasitic nematode Anyclostoma ceylanicum.</title>
        <authorList>
            <person name="Mitreva M."/>
        </authorList>
    </citation>
    <scope>NUCLEOTIDE SEQUENCE [LARGE SCALE GENOMIC DNA]</scope>
</reference>
<name>A0A0D6M6G7_9BILA</name>
<dbReference type="Proteomes" id="UP000054495">
    <property type="component" value="Unassembled WGS sequence"/>
</dbReference>
<dbReference type="InterPro" id="IPR014729">
    <property type="entry name" value="Rossmann-like_a/b/a_fold"/>
</dbReference>
<evidence type="ECO:0000256" key="3">
    <source>
        <dbReference type="ARBA" id="ARBA00022516"/>
    </source>
</evidence>
<comment type="similarity">
    <text evidence="2">Belongs to the cytidylyltransferase family.</text>
</comment>
<keyword evidence="5" id="KW-0548">Nucleotidyltransferase</keyword>
<evidence type="ECO:0000256" key="10">
    <source>
        <dbReference type="ARBA" id="ARBA00024221"/>
    </source>
</evidence>
<accession>A0A0D6M6G7</accession>
<feature type="domain" description="Cytidyltransferase-like" evidence="12">
    <location>
        <begin position="11"/>
        <end position="127"/>
    </location>
</feature>
<dbReference type="PANTHER" id="PTHR45780">
    <property type="entry name" value="ETHANOLAMINE-PHOSPHATE CYTIDYLYLTRANSFERASE"/>
    <property type="match status" value="1"/>
</dbReference>
<keyword evidence="3" id="KW-0444">Lipid biosynthesis</keyword>
<dbReference type="GO" id="GO:0004306">
    <property type="term" value="F:ethanolamine-phosphate cytidylyltransferase activity"/>
    <property type="evidence" value="ECO:0007669"/>
    <property type="project" value="UniProtKB-EC"/>
</dbReference>
<dbReference type="Pfam" id="PF01467">
    <property type="entry name" value="CTP_transf_like"/>
    <property type="match status" value="1"/>
</dbReference>
<dbReference type="UniPathway" id="UPA00558">
    <property type="reaction ID" value="UER00742"/>
</dbReference>
<evidence type="ECO:0000256" key="1">
    <source>
        <dbReference type="ARBA" id="ARBA00005189"/>
    </source>
</evidence>
<dbReference type="Gene3D" id="3.40.50.620">
    <property type="entry name" value="HUPs"/>
    <property type="match status" value="2"/>
</dbReference>
<evidence type="ECO:0000256" key="11">
    <source>
        <dbReference type="ARBA" id="ARBA00031473"/>
    </source>
</evidence>
<dbReference type="PANTHER" id="PTHR45780:SF2">
    <property type="entry name" value="ETHANOLAMINE-PHOSPHATE CYTIDYLYLTRANSFERASE"/>
    <property type="match status" value="1"/>
</dbReference>
<evidence type="ECO:0000256" key="9">
    <source>
        <dbReference type="ARBA" id="ARBA00024191"/>
    </source>
</evidence>
<evidence type="ECO:0000256" key="7">
    <source>
        <dbReference type="ARBA" id="ARBA00023209"/>
    </source>
</evidence>
<organism evidence="13 14">
    <name type="scientific">Ancylostoma ceylanicum</name>
    <dbReference type="NCBI Taxonomy" id="53326"/>
    <lineage>
        <taxon>Eukaryota</taxon>
        <taxon>Metazoa</taxon>
        <taxon>Ecdysozoa</taxon>
        <taxon>Nematoda</taxon>
        <taxon>Chromadorea</taxon>
        <taxon>Rhabditida</taxon>
        <taxon>Rhabditina</taxon>
        <taxon>Rhabditomorpha</taxon>
        <taxon>Strongyloidea</taxon>
        <taxon>Ancylostomatidae</taxon>
        <taxon>Ancylostomatinae</taxon>
        <taxon>Ancylostoma</taxon>
    </lineage>
</organism>
<dbReference type="EMBL" id="KE124790">
    <property type="protein sequence ID" value="EPB79715.1"/>
    <property type="molecule type" value="Genomic_DNA"/>
</dbReference>
<keyword evidence="4 13" id="KW-0808">Transferase</keyword>
<evidence type="ECO:0000313" key="14">
    <source>
        <dbReference type="Proteomes" id="UP000054495"/>
    </source>
</evidence>
<dbReference type="NCBIfam" id="TIGR00125">
    <property type="entry name" value="cyt_tran_rel"/>
    <property type="match status" value="1"/>
</dbReference>